<accession>A0A9N9A0F7</accession>
<organism evidence="1 2">
    <name type="scientific">Acaulospora morrowiae</name>
    <dbReference type="NCBI Taxonomy" id="94023"/>
    <lineage>
        <taxon>Eukaryota</taxon>
        <taxon>Fungi</taxon>
        <taxon>Fungi incertae sedis</taxon>
        <taxon>Mucoromycota</taxon>
        <taxon>Glomeromycotina</taxon>
        <taxon>Glomeromycetes</taxon>
        <taxon>Diversisporales</taxon>
        <taxon>Acaulosporaceae</taxon>
        <taxon>Acaulospora</taxon>
    </lineage>
</organism>
<dbReference type="EMBL" id="CAJVPV010001932">
    <property type="protein sequence ID" value="CAG8512782.1"/>
    <property type="molecule type" value="Genomic_DNA"/>
</dbReference>
<dbReference type="Proteomes" id="UP000789342">
    <property type="component" value="Unassembled WGS sequence"/>
</dbReference>
<sequence length="82" mass="9717">MNLTFRWIHMFKKGKQNKKFKKKNALSTLKIQEFKAKEMGPNDESKENIPGCASARNRQLRGNVEQWIFECNTSDPDFLDYF</sequence>
<proteinExistence type="predicted"/>
<dbReference type="AlphaFoldDB" id="A0A9N9A0F7"/>
<name>A0A9N9A0F7_9GLOM</name>
<evidence type="ECO:0000313" key="2">
    <source>
        <dbReference type="Proteomes" id="UP000789342"/>
    </source>
</evidence>
<gene>
    <name evidence="1" type="ORF">AMORRO_LOCUS3813</name>
</gene>
<keyword evidence="2" id="KW-1185">Reference proteome</keyword>
<evidence type="ECO:0000313" key="1">
    <source>
        <dbReference type="EMBL" id="CAG8512782.1"/>
    </source>
</evidence>
<comment type="caution">
    <text evidence="1">The sequence shown here is derived from an EMBL/GenBank/DDBJ whole genome shotgun (WGS) entry which is preliminary data.</text>
</comment>
<reference evidence="1" key="1">
    <citation type="submission" date="2021-06" db="EMBL/GenBank/DDBJ databases">
        <authorList>
            <person name="Kallberg Y."/>
            <person name="Tangrot J."/>
            <person name="Rosling A."/>
        </authorList>
    </citation>
    <scope>NUCLEOTIDE SEQUENCE</scope>
    <source>
        <strain evidence="1">CL551</strain>
    </source>
</reference>
<protein>
    <submittedName>
        <fullName evidence="1">10549_t:CDS:1</fullName>
    </submittedName>
</protein>